<comment type="caution">
    <text evidence="1">The sequence shown here is derived from an EMBL/GenBank/DDBJ whole genome shotgun (WGS) entry which is preliminary data.</text>
</comment>
<reference evidence="2" key="1">
    <citation type="journal article" date="2019" name="Int. J. Syst. Evol. Microbiol.">
        <title>The Global Catalogue of Microorganisms (GCM) 10K type strain sequencing project: providing services to taxonomists for standard genome sequencing and annotation.</title>
        <authorList>
            <consortium name="The Broad Institute Genomics Platform"/>
            <consortium name="The Broad Institute Genome Sequencing Center for Infectious Disease"/>
            <person name="Wu L."/>
            <person name="Ma J."/>
        </authorList>
    </citation>
    <scope>NUCLEOTIDE SEQUENCE [LARGE SCALE GENOMIC DNA]</scope>
    <source>
        <strain evidence="2">CGMCC 1.9106</strain>
    </source>
</reference>
<proteinExistence type="predicted"/>
<evidence type="ECO:0000313" key="1">
    <source>
        <dbReference type="EMBL" id="MFC7244597.1"/>
    </source>
</evidence>
<name>A0ABW2H0X0_9ACTN</name>
<evidence type="ECO:0000313" key="2">
    <source>
        <dbReference type="Proteomes" id="UP001596392"/>
    </source>
</evidence>
<dbReference type="Proteomes" id="UP001596392">
    <property type="component" value="Unassembled WGS sequence"/>
</dbReference>
<organism evidence="1 2">
    <name type="scientific">Catellatospora aurea</name>
    <dbReference type="NCBI Taxonomy" id="1337874"/>
    <lineage>
        <taxon>Bacteria</taxon>
        <taxon>Bacillati</taxon>
        <taxon>Actinomycetota</taxon>
        <taxon>Actinomycetes</taxon>
        <taxon>Micromonosporales</taxon>
        <taxon>Micromonosporaceae</taxon>
        <taxon>Catellatospora</taxon>
    </lineage>
</organism>
<protein>
    <submittedName>
        <fullName evidence="1">Uncharacterized protein</fullName>
    </submittedName>
</protein>
<keyword evidence="2" id="KW-1185">Reference proteome</keyword>
<dbReference type="RefSeq" id="WP_376807623.1">
    <property type="nucleotide sequence ID" value="NZ_JBHTAC010000018.1"/>
</dbReference>
<dbReference type="EMBL" id="JBHTAC010000018">
    <property type="protein sequence ID" value="MFC7244597.1"/>
    <property type="molecule type" value="Genomic_DNA"/>
</dbReference>
<sequence length="63" mass="6924">MDVRTELQLAAIAEIKQMMPVWVPGLPRRDKDRADIELLTAALTGRNPFAGSGATAQDHRHAD</sequence>
<accession>A0ABW2H0X0</accession>
<gene>
    <name evidence="1" type="ORF">ACFQO7_19145</name>
</gene>